<dbReference type="PIRSF" id="PIRSF500134">
    <property type="entry name" value="UDPglc_DH_bac"/>
    <property type="match status" value="1"/>
</dbReference>
<feature type="binding site" evidence="11">
    <location>
        <position position="39"/>
    </location>
    <ligand>
        <name>NAD(+)</name>
        <dbReference type="ChEBI" id="CHEBI:57540"/>
    </ligand>
</feature>
<dbReference type="SMART" id="SM00984">
    <property type="entry name" value="UDPG_MGDP_dh_C"/>
    <property type="match status" value="1"/>
</dbReference>
<feature type="binding site" evidence="10">
    <location>
        <position position="205"/>
    </location>
    <ligand>
        <name>substrate</name>
    </ligand>
</feature>
<sequence length="404" mass="45810">MTVQKTTIAIIGIGYVGLSVSILLARSNTVYAMDQNFEKIQNLNQRISPVQDLYAEKFLKEEKLDLTGTIHLENAIKNAKYTLVCVPTDYDQSTQCFDTSIVEDVMSQVIQINPGTCIVIKSTVPVGFVQSVKQKLSFEKILYAPEFLRESKALYDNLYPSRIVVGCDVHTQKQAREFSNLCMESALKKNVPVYIMGYSEAEAVKLFSNTYLALRVAFFNELDTFAQVHHMQTKDVIEGVCADPRIGHDYNNPSFGYGGYCLPKDSKQLLANFKRIPQKMISAIISSNKTRKDFIAEDVLHFALSQKKGDLPVIGVYRLIMKSNSDNFRHSAMRGVIRRLCENGADVIVYEPLLQKKPEDLALSFVSNLNELKEKSDVIITNRMHPDLEDVKDRVYTRDIFQKD</sequence>
<keyword evidence="12" id="KW-0472">Membrane</keyword>
<organism evidence="14 15">
    <name type="scientific">Faecalicoccus pleomorphus</name>
    <dbReference type="NCBI Taxonomy" id="1323"/>
    <lineage>
        <taxon>Bacteria</taxon>
        <taxon>Bacillati</taxon>
        <taxon>Bacillota</taxon>
        <taxon>Erysipelotrichia</taxon>
        <taxon>Erysipelotrichales</taxon>
        <taxon>Erysipelotrichaceae</taxon>
        <taxon>Faecalicoccus</taxon>
    </lineage>
</organism>
<feature type="binding site" evidence="11">
    <location>
        <position position="329"/>
    </location>
    <ligand>
        <name>NAD(+)</name>
        <dbReference type="ChEBI" id="CHEBI:57540"/>
    </ligand>
</feature>
<dbReference type="Pfam" id="PF03720">
    <property type="entry name" value="UDPG_MGDP_dh_C"/>
    <property type="match status" value="1"/>
</dbReference>
<feature type="binding site" evidence="11">
    <location>
        <position position="88"/>
    </location>
    <ligand>
        <name>NAD(+)</name>
        <dbReference type="ChEBI" id="CHEBI:57540"/>
    </ligand>
</feature>
<feature type="binding site" evidence="10">
    <location>
        <position position="321"/>
    </location>
    <ligand>
        <name>substrate</name>
    </ligand>
</feature>
<feature type="binding site" evidence="11">
    <location>
        <position position="34"/>
    </location>
    <ligand>
        <name>NAD(+)</name>
        <dbReference type="ChEBI" id="CHEBI:57540"/>
    </ligand>
</feature>
<reference evidence="14 15" key="1">
    <citation type="submission" date="2018-08" db="EMBL/GenBank/DDBJ databases">
        <title>A genome reference for cultivated species of the human gut microbiota.</title>
        <authorList>
            <person name="Zou Y."/>
            <person name="Xue W."/>
            <person name="Luo G."/>
        </authorList>
    </citation>
    <scope>NUCLEOTIDE SEQUENCE [LARGE SCALE GENOMIC DNA]</scope>
    <source>
        <strain evidence="14 15">TF08-11</strain>
    </source>
</reference>
<feature type="active site" description="Nucleophile" evidence="9">
    <location>
        <position position="261"/>
    </location>
</feature>
<keyword evidence="12" id="KW-0812">Transmembrane</keyword>
<evidence type="ECO:0000256" key="9">
    <source>
        <dbReference type="PIRSR" id="PIRSR500134-1"/>
    </source>
</evidence>
<evidence type="ECO:0000256" key="12">
    <source>
        <dbReference type="SAM" id="Phobius"/>
    </source>
</evidence>
<dbReference type="GO" id="GO:0051287">
    <property type="term" value="F:NAD binding"/>
    <property type="evidence" value="ECO:0007669"/>
    <property type="project" value="InterPro"/>
</dbReference>
<evidence type="ECO:0000256" key="11">
    <source>
        <dbReference type="PIRSR" id="PIRSR500134-3"/>
    </source>
</evidence>
<evidence type="ECO:0000256" key="2">
    <source>
        <dbReference type="ARBA" id="ARBA00006601"/>
    </source>
</evidence>
<dbReference type="Pfam" id="PF00984">
    <property type="entry name" value="UDPG_MGDP_dh"/>
    <property type="match status" value="1"/>
</dbReference>
<dbReference type="GO" id="GO:0003979">
    <property type="term" value="F:UDP-glucose 6-dehydrogenase activity"/>
    <property type="evidence" value="ECO:0007669"/>
    <property type="project" value="UniProtKB-EC"/>
</dbReference>
<dbReference type="InterPro" id="IPR008927">
    <property type="entry name" value="6-PGluconate_DH-like_C_sf"/>
</dbReference>
<comment type="catalytic activity">
    <reaction evidence="7 8">
        <text>UDP-alpha-D-glucose + 2 NAD(+) + H2O = UDP-alpha-D-glucuronate + 2 NADH + 3 H(+)</text>
        <dbReference type="Rhea" id="RHEA:23596"/>
        <dbReference type="ChEBI" id="CHEBI:15377"/>
        <dbReference type="ChEBI" id="CHEBI:15378"/>
        <dbReference type="ChEBI" id="CHEBI:57540"/>
        <dbReference type="ChEBI" id="CHEBI:57945"/>
        <dbReference type="ChEBI" id="CHEBI:58052"/>
        <dbReference type="ChEBI" id="CHEBI:58885"/>
        <dbReference type="EC" id="1.1.1.22"/>
    </reaction>
</comment>
<feature type="binding site" evidence="11">
    <location>
        <position position="150"/>
    </location>
    <ligand>
        <name>NAD(+)</name>
        <dbReference type="ChEBI" id="CHEBI:57540"/>
    </ligand>
</feature>
<evidence type="ECO:0000256" key="8">
    <source>
        <dbReference type="PIRNR" id="PIRNR000124"/>
    </source>
</evidence>
<dbReference type="SUPFAM" id="SSF52413">
    <property type="entry name" value="UDP-glucose/GDP-mannose dehydrogenase C-terminal domain"/>
    <property type="match status" value="1"/>
</dbReference>
<dbReference type="Pfam" id="PF03721">
    <property type="entry name" value="UDPG_MGDP_dh_N"/>
    <property type="match status" value="1"/>
</dbReference>
<keyword evidence="5 8" id="KW-0560">Oxidoreductase</keyword>
<feature type="transmembrane region" description="Helical" evidence="12">
    <location>
        <begin position="6"/>
        <end position="25"/>
    </location>
</feature>
<dbReference type="EC" id="1.1.1.22" evidence="3 8"/>
<feature type="domain" description="UDP-glucose/GDP-mannose dehydrogenase C-terminal" evidence="13">
    <location>
        <begin position="315"/>
        <end position="403"/>
    </location>
</feature>
<proteinExistence type="inferred from homology"/>
<feature type="binding site" evidence="10">
    <location>
        <begin position="147"/>
        <end position="150"/>
    </location>
    <ligand>
        <name>substrate</name>
    </ligand>
</feature>
<feature type="binding site" evidence="11">
    <location>
        <position position="123"/>
    </location>
    <ligand>
        <name>NAD(+)</name>
        <dbReference type="ChEBI" id="CHEBI:57540"/>
    </ligand>
</feature>
<feature type="binding site" evidence="10">
    <location>
        <position position="258"/>
    </location>
    <ligand>
        <name>substrate</name>
    </ligand>
</feature>
<comment type="similarity">
    <text evidence="2 8">Belongs to the UDP-glucose/GDP-mannose dehydrogenase family.</text>
</comment>
<evidence type="ECO:0000313" key="15">
    <source>
        <dbReference type="Proteomes" id="UP000260721"/>
    </source>
</evidence>
<evidence type="ECO:0000256" key="7">
    <source>
        <dbReference type="ARBA" id="ARBA00047473"/>
    </source>
</evidence>
<dbReference type="Gene3D" id="3.40.50.720">
    <property type="entry name" value="NAD(P)-binding Rossmann-like Domain"/>
    <property type="match status" value="2"/>
</dbReference>
<dbReference type="InterPro" id="IPR036220">
    <property type="entry name" value="UDP-Glc/GDP-Man_DH_C_sf"/>
</dbReference>
<comment type="caution">
    <text evidence="14">The sequence shown here is derived from an EMBL/GenBank/DDBJ whole genome shotgun (WGS) entry which is preliminary data.</text>
</comment>
<dbReference type="EMBL" id="QUSK01000003">
    <property type="protein sequence ID" value="RGD77905.1"/>
    <property type="molecule type" value="Genomic_DNA"/>
</dbReference>
<feature type="binding site" evidence="10">
    <location>
        <begin position="250"/>
        <end position="254"/>
    </location>
    <ligand>
        <name>substrate</name>
    </ligand>
</feature>
<evidence type="ECO:0000256" key="10">
    <source>
        <dbReference type="PIRSR" id="PIRSR500134-2"/>
    </source>
</evidence>
<dbReference type="Gene3D" id="1.10.1040.10">
    <property type="entry name" value="N-(1-d-carboxylethyl)-l-norvaline Dehydrogenase, domain 2"/>
    <property type="match status" value="1"/>
</dbReference>
<dbReference type="GO" id="GO:0006065">
    <property type="term" value="P:UDP-glucuronate biosynthetic process"/>
    <property type="evidence" value="ECO:0007669"/>
    <property type="project" value="UniProtKB-UniPathway"/>
</dbReference>
<dbReference type="InterPro" id="IPR014027">
    <property type="entry name" value="UDP-Glc/GDP-Man_DH_C"/>
</dbReference>
<dbReference type="PANTHER" id="PTHR43750">
    <property type="entry name" value="UDP-GLUCOSE 6-DEHYDROGENASE TUAD"/>
    <property type="match status" value="1"/>
</dbReference>
<evidence type="ECO:0000256" key="1">
    <source>
        <dbReference type="ARBA" id="ARBA00004701"/>
    </source>
</evidence>
<dbReference type="Proteomes" id="UP000260721">
    <property type="component" value="Unassembled WGS sequence"/>
</dbReference>
<dbReference type="PANTHER" id="PTHR43750:SF2">
    <property type="entry name" value="UDP-GLUCOSE 6-DEHYDROGENASE"/>
    <property type="match status" value="1"/>
</dbReference>
<dbReference type="InterPro" id="IPR036291">
    <property type="entry name" value="NAD(P)-bd_dom_sf"/>
</dbReference>
<comment type="pathway">
    <text evidence="1">Nucleotide-sugar biosynthesis; UDP-alpha-D-glucuronate biosynthesis; UDP-alpha-D-glucuronate from UDP-alpha-D-glucose: step 1/1.</text>
</comment>
<accession>A0A3E3E7S0</accession>
<keyword evidence="6 8" id="KW-0520">NAD</keyword>
<dbReference type="SUPFAM" id="SSF48179">
    <property type="entry name" value="6-phosphogluconate dehydrogenase C-terminal domain-like"/>
    <property type="match status" value="1"/>
</dbReference>
<evidence type="ECO:0000256" key="4">
    <source>
        <dbReference type="ARBA" id="ARBA00015132"/>
    </source>
</evidence>
<dbReference type="InterPro" id="IPR013328">
    <property type="entry name" value="6PGD_dom2"/>
</dbReference>
<feature type="binding site" evidence="10">
    <location>
        <position position="322"/>
    </location>
    <ligand>
        <name>substrate</name>
    </ligand>
</feature>
<dbReference type="PIRSF" id="PIRSF000124">
    <property type="entry name" value="UDPglc_GDPman_dh"/>
    <property type="match status" value="1"/>
</dbReference>
<dbReference type="RefSeq" id="WP_117445506.1">
    <property type="nucleotide sequence ID" value="NZ_JBFBOW010000006.1"/>
</dbReference>
<keyword evidence="12" id="KW-1133">Transmembrane helix</keyword>
<feature type="binding site" evidence="11">
    <location>
        <position position="264"/>
    </location>
    <ligand>
        <name>NAD(+)</name>
        <dbReference type="ChEBI" id="CHEBI:57540"/>
    </ligand>
</feature>
<dbReference type="InterPro" id="IPR028357">
    <property type="entry name" value="UDPglc_DH_bac"/>
</dbReference>
<dbReference type="AlphaFoldDB" id="A0A3E3E7S0"/>
<dbReference type="NCBIfam" id="TIGR03026">
    <property type="entry name" value="NDP-sugDHase"/>
    <property type="match status" value="1"/>
</dbReference>
<evidence type="ECO:0000256" key="3">
    <source>
        <dbReference type="ARBA" id="ARBA00012954"/>
    </source>
</evidence>
<dbReference type="SUPFAM" id="SSF51735">
    <property type="entry name" value="NAD(P)-binding Rossmann-fold domains"/>
    <property type="match status" value="1"/>
</dbReference>
<evidence type="ECO:0000256" key="5">
    <source>
        <dbReference type="ARBA" id="ARBA00023002"/>
    </source>
</evidence>
<gene>
    <name evidence="14" type="ORF">DXC78_02195</name>
</gene>
<dbReference type="UniPathway" id="UPA00038">
    <property type="reaction ID" value="UER00491"/>
</dbReference>
<name>A0A3E3E7S0_9FIRM</name>
<evidence type="ECO:0000313" key="14">
    <source>
        <dbReference type="EMBL" id="RGD77905.1"/>
    </source>
</evidence>
<dbReference type="InterPro" id="IPR017476">
    <property type="entry name" value="UDP-Glc/GDP-Man"/>
</dbReference>
<protein>
    <recommendedName>
        <fullName evidence="4 8">UDP-glucose 6-dehydrogenase</fullName>
        <ecNumber evidence="3 8">1.1.1.22</ecNumber>
    </recommendedName>
</protein>
<evidence type="ECO:0000256" key="6">
    <source>
        <dbReference type="ARBA" id="ARBA00023027"/>
    </source>
</evidence>
<dbReference type="GO" id="GO:0000271">
    <property type="term" value="P:polysaccharide biosynthetic process"/>
    <property type="evidence" value="ECO:0007669"/>
    <property type="project" value="InterPro"/>
</dbReference>
<evidence type="ECO:0000259" key="13">
    <source>
        <dbReference type="SMART" id="SM00984"/>
    </source>
</evidence>
<dbReference type="InterPro" id="IPR014026">
    <property type="entry name" value="UDP-Glc/GDP-Man_DH_dimer"/>
</dbReference>
<feature type="binding site" evidence="10">
    <location>
        <position position="404"/>
    </location>
    <ligand>
        <name>substrate</name>
    </ligand>
</feature>
<dbReference type="InterPro" id="IPR001732">
    <property type="entry name" value="UDP-Glc/GDP-Man_DH_N"/>
</dbReference>